<evidence type="ECO:0000313" key="1">
    <source>
        <dbReference type="EMBL" id="CAK7235128.1"/>
    </source>
</evidence>
<gene>
    <name evidence="1" type="ORF">SEUCBS140593_009178</name>
</gene>
<proteinExistence type="predicted"/>
<keyword evidence="2" id="KW-1185">Reference proteome</keyword>
<accession>A0ABP0CTJ8</accession>
<dbReference type="EMBL" id="CAWUHD010000143">
    <property type="protein sequence ID" value="CAK7235128.1"/>
    <property type="molecule type" value="Genomic_DNA"/>
</dbReference>
<sequence>MRSNNPCAYDLDKLNDALAEVDGYHSNLSQSAYFGCFDKVDQEFLLHYGDTIASAAAVIRTKEEHVARLRKTCRQMSILPEDNPKEDDDTGEDYELQQDDLDIFSAKASSFPILLSNPLYAVKQYPLTIRAAAQKMLALPKNEPERQALIDDSVKEYGILISLMRSAEGSKSDFINRWILQQLRMSPMAAVQFYSIFSGVLPIVDVIRWQQDVLCFWTRDGTNEPDGPITGHSSSCSGVFALSVVSENDDEG</sequence>
<evidence type="ECO:0000313" key="2">
    <source>
        <dbReference type="Proteomes" id="UP001642482"/>
    </source>
</evidence>
<comment type="caution">
    <text evidence="1">The sequence shown here is derived from an EMBL/GenBank/DDBJ whole genome shotgun (WGS) entry which is preliminary data.</text>
</comment>
<dbReference type="Proteomes" id="UP001642482">
    <property type="component" value="Unassembled WGS sequence"/>
</dbReference>
<reference evidence="1 2" key="1">
    <citation type="submission" date="2024-01" db="EMBL/GenBank/DDBJ databases">
        <authorList>
            <person name="Allen C."/>
            <person name="Tagirdzhanova G."/>
        </authorList>
    </citation>
    <scope>NUCLEOTIDE SEQUENCE [LARGE SCALE GENOMIC DNA]</scope>
</reference>
<name>A0ABP0CTJ8_9PEZI</name>
<organism evidence="1 2">
    <name type="scientific">Sporothrix eucalyptigena</name>
    <dbReference type="NCBI Taxonomy" id="1812306"/>
    <lineage>
        <taxon>Eukaryota</taxon>
        <taxon>Fungi</taxon>
        <taxon>Dikarya</taxon>
        <taxon>Ascomycota</taxon>
        <taxon>Pezizomycotina</taxon>
        <taxon>Sordariomycetes</taxon>
        <taxon>Sordariomycetidae</taxon>
        <taxon>Ophiostomatales</taxon>
        <taxon>Ophiostomataceae</taxon>
        <taxon>Sporothrix</taxon>
    </lineage>
</organism>
<protein>
    <submittedName>
        <fullName evidence="1">Uncharacterized protein</fullName>
    </submittedName>
</protein>